<dbReference type="GO" id="GO:0008982">
    <property type="term" value="F:protein-N(PI)-phosphohistidine-sugar phosphotransferase activity"/>
    <property type="evidence" value="ECO:0007669"/>
    <property type="project" value="InterPro"/>
</dbReference>
<dbReference type="PROSITE" id="PS51101">
    <property type="entry name" value="PTS_EIIB_TYPE_4"/>
    <property type="match status" value="1"/>
</dbReference>
<keyword evidence="3" id="KW-0963">Cytoplasm</keyword>
<evidence type="ECO:0000313" key="10">
    <source>
        <dbReference type="Proteomes" id="UP000429958"/>
    </source>
</evidence>
<keyword evidence="10" id="KW-1185">Reference proteome</keyword>
<dbReference type="EMBL" id="VUMD01000001">
    <property type="protein sequence ID" value="MSS35368.1"/>
    <property type="molecule type" value="Genomic_DNA"/>
</dbReference>
<gene>
    <name evidence="9" type="ORF">FYJ39_01895</name>
</gene>
<evidence type="ECO:0000256" key="3">
    <source>
        <dbReference type="ARBA" id="ARBA00022490"/>
    </source>
</evidence>
<reference evidence="9 10" key="1">
    <citation type="submission" date="2019-08" db="EMBL/GenBank/DDBJ databases">
        <title>In-depth cultivation of the pig gut microbiome towards novel bacterial diversity and tailored functional studies.</title>
        <authorList>
            <person name="Wylensek D."/>
            <person name="Hitch T.C.A."/>
            <person name="Clavel T."/>
        </authorList>
    </citation>
    <scope>NUCLEOTIDE SEQUENCE [LARGE SCALE GENOMIC DNA]</scope>
    <source>
        <strain evidence="9 10">WCA-389-WT-23D1</strain>
    </source>
</reference>
<evidence type="ECO:0000256" key="7">
    <source>
        <dbReference type="ARBA" id="ARBA00022777"/>
    </source>
</evidence>
<keyword evidence="5" id="KW-0808">Transferase</keyword>
<dbReference type="Pfam" id="PF03830">
    <property type="entry name" value="PTSIIB_sorb"/>
    <property type="match status" value="1"/>
</dbReference>
<accession>A0A7X2NJ81</accession>
<comment type="caution">
    <text evidence="9">The sequence shown here is derived from an EMBL/GenBank/DDBJ whole genome shotgun (WGS) entry which is preliminary data.</text>
</comment>
<keyword evidence="7" id="KW-0418">Kinase</keyword>
<proteinExistence type="predicted"/>
<sequence length="161" mass="17779">MEIVNIRIDDRLIHGQVAAVWSLVTKATRIMVVDDLVVKDIVNKEALKMACPKQCKLSILTAAKAADNLCAGKYEGERVFIVAKSPKTIRSLYDAGFHMEQVNVGNMAGKQNTKMIKKAVSVTEEDIENFLYLAEQGVKVTAQMVPTDPVQDFVELLKAAQ</sequence>
<dbReference type="Proteomes" id="UP000429958">
    <property type="component" value="Unassembled WGS sequence"/>
</dbReference>
<keyword evidence="4 9" id="KW-0762">Sugar transport</keyword>
<dbReference type="Gene3D" id="3.40.35.10">
    <property type="entry name" value="Phosphotransferase system, sorbose subfamily IIB component"/>
    <property type="match status" value="1"/>
</dbReference>
<dbReference type="InterPro" id="IPR004720">
    <property type="entry name" value="PTS_IIB_sorbose-sp"/>
</dbReference>
<protein>
    <submittedName>
        <fullName evidence="9">PTS sugar transporter subunit IIB</fullName>
    </submittedName>
</protein>
<keyword evidence="2" id="KW-0813">Transport</keyword>
<evidence type="ECO:0000256" key="5">
    <source>
        <dbReference type="ARBA" id="ARBA00022679"/>
    </source>
</evidence>
<name>A0A7X2NJ81_9CLOT</name>
<evidence type="ECO:0000256" key="2">
    <source>
        <dbReference type="ARBA" id="ARBA00022448"/>
    </source>
</evidence>
<evidence type="ECO:0000313" key="9">
    <source>
        <dbReference type="EMBL" id="MSS35368.1"/>
    </source>
</evidence>
<dbReference type="InterPro" id="IPR036667">
    <property type="entry name" value="PTS_IIB_sorbose-sp_sf"/>
</dbReference>
<evidence type="ECO:0000256" key="6">
    <source>
        <dbReference type="ARBA" id="ARBA00022683"/>
    </source>
</evidence>
<comment type="subcellular location">
    <subcellularLocation>
        <location evidence="1">Cytoplasm</location>
    </subcellularLocation>
</comment>
<organism evidence="9 10">
    <name type="scientific">Clostridium porci</name>
    <dbReference type="NCBI Taxonomy" id="2605778"/>
    <lineage>
        <taxon>Bacteria</taxon>
        <taxon>Bacillati</taxon>
        <taxon>Bacillota</taxon>
        <taxon>Clostridia</taxon>
        <taxon>Eubacteriales</taxon>
        <taxon>Clostridiaceae</taxon>
        <taxon>Clostridium</taxon>
    </lineage>
</organism>
<dbReference type="AlphaFoldDB" id="A0A7X2NJ81"/>
<evidence type="ECO:0000259" key="8">
    <source>
        <dbReference type="PROSITE" id="PS51101"/>
    </source>
</evidence>
<feature type="domain" description="PTS EIIB type-4" evidence="8">
    <location>
        <begin position="1"/>
        <end position="161"/>
    </location>
</feature>
<keyword evidence="6" id="KW-0598">Phosphotransferase system</keyword>
<evidence type="ECO:0000256" key="4">
    <source>
        <dbReference type="ARBA" id="ARBA00022597"/>
    </source>
</evidence>
<dbReference type="GO" id="GO:0016301">
    <property type="term" value="F:kinase activity"/>
    <property type="evidence" value="ECO:0007669"/>
    <property type="project" value="UniProtKB-KW"/>
</dbReference>
<evidence type="ECO:0000256" key="1">
    <source>
        <dbReference type="ARBA" id="ARBA00004496"/>
    </source>
</evidence>
<dbReference type="GO" id="GO:0009401">
    <property type="term" value="P:phosphoenolpyruvate-dependent sugar phosphotransferase system"/>
    <property type="evidence" value="ECO:0007669"/>
    <property type="project" value="UniProtKB-KW"/>
</dbReference>
<dbReference type="GO" id="GO:0005737">
    <property type="term" value="C:cytoplasm"/>
    <property type="evidence" value="ECO:0007669"/>
    <property type="project" value="UniProtKB-SubCell"/>
</dbReference>
<dbReference type="SUPFAM" id="SSF52728">
    <property type="entry name" value="PTS IIb component"/>
    <property type="match status" value="1"/>
</dbReference>